<evidence type="ECO:0000313" key="4">
    <source>
        <dbReference type="EMBL" id="KAK1403361.1"/>
    </source>
</evidence>
<proteinExistence type="predicted"/>
<gene>
    <name evidence="4" type="ORF">POM88_002966</name>
</gene>
<evidence type="ECO:0000256" key="1">
    <source>
        <dbReference type="SAM" id="Coils"/>
    </source>
</evidence>
<feature type="coiled-coil region" evidence="1">
    <location>
        <begin position="1716"/>
        <end position="1805"/>
    </location>
</feature>
<name>A0AAD8JIP2_9APIA</name>
<protein>
    <recommendedName>
        <fullName evidence="3">C2 NT-type domain-containing protein</fullName>
    </recommendedName>
</protein>
<sequence length="1885" mass="216660">MFKLKRQNKHLASSSTTKSGEKFDFTFSNFQALQVPEGWDKLFVSIISVETGKTIAKSNKASVRNGTCQWMEALSESLWIPQDDSSNELEEILLKLVISMGSARSGILGESVVNMASYKRSNASSPVTLPLKKCNYGTVLQVQIQCLTSTEVRDQGSKFSNSDVEARENDHRDGANNSNENYEIHESLPRSLRSQSSQDLGFTSHPENLGSTETSYQASGSQRSFVSEEDSMRRGNLSPPNDISGVRYNVVGRQDEARSGNRIHEGIYPADDYFGSYQSSFNSRLTHSVDESQNYEEEHGQSSSVLIGTPSLTNVGSSRNLLEAAEDTIEELRNEARMWERNSQRLTLDLDILEERFLSQSKKQTNLEMELLTSYTVQDGLKKEMDQLRLLLEEVVLKETTSKRATCQLEDVIHGQRELEKELKFQKEANTHLAMQLGMSQESNIELLSVLSELEETIEKQKVEIEYLSKQQSRFSELEGSIEGHLEENRIFLLQSEQLQESERRLLVNVQLLEQELEAKSSESENARRSYEQSLLDIEQEYRYKLSVAGEDVVQLSENLTDPLTVKEREKSECSSGSSLDSMNEIKELKEIVQELEVNCSELTNENLELLCKLKELGRVSEEAQLDDSITSTELLKQIDLTFYNIKRSWYTIPFEVNGECESHYRNLVNSNNPVASKGWAESLCNFLIEVNKLLEARIGKCEEVLKSGELEMNLRERTIAEAKCQTVSFSLKVQELEGSNIELQAKLAELQEEMAAKASEVQVLESDILSKEEQMNLFKQSQMEIKTQVTGLEKERDLLQQNVDILVSESNLTSKCLDDLQTDLMVLRSSVESHVTVNGNLQRKLSEHEAGKEGLELHLFNVEEENVKLTECISGLEAQLRNVKDTNESIQLELENSKSVATALQDEIRRLIFDIEKDKTVQQEKLQNLQARLSEAQEECEYRKMAYQKSQASGQSLSETCSTLQKMNEELRKQNLELHENSKSMEIKLQDKIRRLTEEMDREITFLKENLQDMENQLRKAQEENECHKIAYQKSQTSVESLSENCSTLQKLNKDLTEQNLELHENSKFVATGLQDEVTRLTLEMETEKNIVEEKLQDMENRQLEVQEQCGHLKIAYQKSQTSIESLSENCSTLQKLNKDLTEQNLELRENSKFVVTGLQDEVTRLTLEMETEKNILEEKLQDMENRQLEVQEQCGHLKIAYQKSQASGESLSQRCSTLHKLNEELRKQNMELHENSKSFAISIQDEIRRTTVEMETVNNFLQEKLLDMENRLSEAEQKCGYHKMSYRKLQASVLNLSENCNTLQKIKEDLTKQILDLNENSKSVAMGLQDEIRRLTVEMEAEKVVQQEKLQDMDNKLSEAQEECEYQKMTNQKSQKSSMDLSKKCNKLQEINEESRKKIKDLHERCTFLETNLRESQQNLSASSQITEKLEEKLSSILEEFAIKEKSLTSKLDVLLQENREQKQKLIRKETLLNQMYMEKTAEVGNLQREVELLINQISATNDERDRIASEAVNEVSKLHSDNEKLNCVLQEVMSRAKVTEDELDGVRTEYKTRVQDLISELAASKQSHADHEIILKRLTSYRSSQEKLKTSVNDLELKLTVSEYERQQLIIEIASLKGQIRNLGHYQENSASLKQKLEEYKLEKEKLEALLHSLSVDNDNLKAEISSLNENYSSLQKVMTEFEDCKHKRIALEEKLCHMEHDLLEKKASVADDEELRNELGRMKRVNKQYKRTILQIEVEKDELLKRVQTCDKNLKLMEAEHQDRSRTGKNNTLGEDFIAKVQLLEDELAEALEANNRYKLQLQSIFSDGLQSHLGAPRKSVSGSDVAANERYERTKSSLETEIVDLRDRYFQMSLRYAEVEAQREDLVMKLKAHSNGKRLS</sequence>
<keyword evidence="5" id="KW-1185">Reference proteome</keyword>
<evidence type="ECO:0000259" key="3">
    <source>
        <dbReference type="PROSITE" id="PS51840"/>
    </source>
</evidence>
<dbReference type="Proteomes" id="UP001237642">
    <property type="component" value="Unassembled WGS sequence"/>
</dbReference>
<reference evidence="4" key="1">
    <citation type="submission" date="2023-02" db="EMBL/GenBank/DDBJ databases">
        <title>Genome of toxic invasive species Heracleum sosnowskyi carries increased number of genes despite the absence of recent whole-genome duplications.</title>
        <authorList>
            <person name="Schelkunov M."/>
            <person name="Shtratnikova V."/>
            <person name="Makarenko M."/>
            <person name="Klepikova A."/>
            <person name="Omelchenko D."/>
            <person name="Novikova G."/>
            <person name="Obukhova E."/>
            <person name="Bogdanov V."/>
            <person name="Penin A."/>
            <person name="Logacheva M."/>
        </authorList>
    </citation>
    <scope>NUCLEOTIDE SEQUENCE</scope>
    <source>
        <strain evidence="4">Hsosn_3</strain>
        <tissue evidence="4">Leaf</tissue>
    </source>
</reference>
<organism evidence="4 5">
    <name type="scientific">Heracleum sosnowskyi</name>
    <dbReference type="NCBI Taxonomy" id="360622"/>
    <lineage>
        <taxon>Eukaryota</taxon>
        <taxon>Viridiplantae</taxon>
        <taxon>Streptophyta</taxon>
        <taxon>Embryophyta</taxon>
        <taxon>Tracheophyta</taxon>
        <taxon>Spermatophyta</taxon>
        <taxon>Magnoliopsida</taxon>
        <taxon>eudicotyledons</taxon>
        <taxon>Gunneridae</taxon>
        <taxon>Pentapetalae</taxon>
        <taxon>asterids</taxon>
        <taxon>campanulids</taxon>
        <taxon>Apiales</taxon>
        <taxon>Apiaceae</taxon>
        <taxon>Apioideae</taxon>
        <taxon>apioid superclade</taxon>
        <taxon>Tordylieae</taxon>
        <taxon>Tordyliinae</taxon>
        <taxon>Heracleum</taxon>
    </lineage>
</organism>
<accession>A0AAD8JIP2</accession>
<feature type="region of interest" description="Disordered" evidence="2">
    <location>
        <begin position="155"/>
        <end position="246"/>
    </location>
</feature>
<feature type="coiled-coil region" evidence="1">
    <location>
        <begin position="874"/>
        <end position="1195"/>
    </location>
</feature>
<comment type="caution">
    <text evidence="4">The sequence shown here is derived from an EMBL/GenBank/DDBJ whole genome shotgun (WGS) entry which is preliminary data.</text>
</comment>
<reference evidence="4" key="2">
    <citation type="submission" date="2023-05" db="EMBL/GenBank/DDBJ databases">
        <authorList>
            <person name="Schelkunov M.I."/>
        </authorList>
    </citation>
    <scope>NUCLEOTIDE SEQUENCE</scope>
    <source>
        <strain evidence="4">Hsosn_3</strain>
        <tissue evidence="4">Leaf</tissue>
    </source>
</reference>
<feature type="coiled-coil region" evidence="1">
    <location>
        <begin position="734"/>
        <end position="810"/>
    </location>
</feature>
<dbReference type="PANTHER" id="PTHR47270:SF3">
    <property type="entry name" value="HYPOTETICAL PROTEIN"/>
    <property type="match status" value="1"/>
</dbReference>
<evidence type="ECO:0000313" key="5">
    <source>
        <dbReference type="Proteomes" id="UP001237642"/>
    </source>
</evidence>
<feature type="coiled-coil region" evidence="1">
    <location>
        <begin position="496"/>
        <end position="534"/>
    </location>
</feature>
<feature type="compositionally biased region" description="Basic and acidic residues" evidence="2">
    <location>
        <begin position="164"/>
        <end position="174"/>
    </location>
</feature>
<dbReference type="Pfam" id="PF10358">
    <property type="entry name" value="NT-C2"/>
    <property type="match status" value="1"/>
</dbReference>
<dbReference type="EMBL" id="JAUIZM010000001">
    <property type="protein sequence ID" value="KAK1403361.1"/>
    <property type="molecule type" value="Genomic_DNA"/>
</dbReference>
<feature type="compositionally biased region" description="Polar residues" evidence="2">
    <location>
        <begin position="199"/>
        <end position="225"/>
    </location>
</feature>
<dbReference type="PROSITE" id="PS51840">
    <property type="entry name" value="C2_NT"/>
    <property type="match status" value="1"/>
</dbReference>
<feature type="coiled-coil region" evidence="1">
    <location>
        <begin position="1626"/>
        <end position="1681"/>
    </location>
</feature>
<feature type="compositionally biased region" description="Polar residues" evidence="2">
    <location>
        <begin position="301"/>
        <end position="311"/>
    </location>
</feature>
<dbReference type="InterPro" id="IPR019448">
    <property type="entry name" value="NT-C2"/>
</dbReference>
<keyword evidence="1" id="KW-0175">Coiled coil</keyword>
<feature type="compositionally biased region" description="Low complexity" evidence="2">
    <location>
        <begin position="189"/>
        <end position="198"/>
    </location>
</feature>
<dbReference type="PANTHER" id="PTHR47270">
    <property type="entry name" value="PROTEIN MLP1-LIKE"/>
    <property type="match status" value="1"/>
</dbReference>
<feature type="coiled-coil region" evidence="1">
    <location>
        <begin position="1220"/>
        <end position="1506"/>
    </location>
</feature>
<feature type="coiled-coil region" evidence="1">
    <location>
        <begin position="579"/>
        <end position="613"/>
    </location>
</feature>
<feature type="region of interest" description="Disordered" evidence="2">
    <location>
        <begin position="288"/>
        <end position="311"/>
    </location>
</feature>
<feature type="coiled-coil region" evidence="1">
    <location>
        <begin position="315"/>
        <end position="356"/>
    </location>
</feature>
<feature type="coiled-coil region" evidence="1">
    <location>
        <begin position="444"/>
        <end position="471"/>
    </location>
</feature>
<evidence type="ECO:0000256" key="2">
    <source>
        <dbReference type="SAM" id="MobiDB-lite"/>
    </source>
</evidence>
<feature type="domain" description="C2 NT-type" evidence="3">
    <location>
        <begin position="13"/>
        <end position="148"/>
    </location>
</feature>